<reference evidence="1 2" key="1">
    <citation type="submission" date="2019-08" db="EMBL/GenBank/DDBJ databases">
        <title>Draft genome sequence of Ulvibacter marinus type strain NBRC 109484.</title>
        <authorList>
            <person name="Kawano K."/>
            <person name="Ushijima N."/>
            <person name="Kihara M."/>
            <person name="Itoh H."/>
        </authorList>
    </citation>
    <scope>NUCLEOTIDE SEQUENCE [LARGE SCALE GENOMIC DNA]</scope>
    <source>
        <strain evidence="1 2">NBRC 109484</strain>
    </source>
</reference>
<accession>A0A5J4IX05</accession>
<gene>
    <name evidence="1" type="ORF">ULMA_00810</name>
</gene>
<name>A0A5J4IX05_9FLAO</name>
<proteinExistence type="predicted"/>
<dbReference type="Proteomes" id="UP000326509">
    <property type="component" value="Unassembled WGS sequence"/>
</dbReference>
<dbReference type="EMBL" id="BKCG01000001">
    <property type="protein sequence ID" value="GER57973.1"/>
    <property type="molecule type" value="Genomic_DNA"/>
</dbReference>
<sequence length="51" mass="5947">MPKKTNILEGELPQYLSTQIYLNIAHLKKGEYLLKIVDNNKVVETITFKKK</sequence>
<organism evidence="1 2">
    <name type="scientific">Patiriisocius marinus</name>
    <dbReference type="NCBI Taxonomy" id="1397112"/>
    <lineage>
        <taxon>Bacteria</taxon>
        <taxon>Pseudomonadati</taxon>
        <taxon>Bacteroidota</taxon>
        <taxon>Flavobacteriia</taxon>
        <taxon>Flavobacteriales</taxon>
        <taxon>Flavobacteriaceae</taxon>
        <taxon>Patiriisocius</taxon>
    </lineage>
</organism>
<evidence type="ECO:0000313" key="1">
    <source>
        <dbReference type="EMBL" id="GER57973.1"/>
    </source>
</evidence>
<evidence type="ECO:0000313" key="2">
    <source>
        <dbReference type="Proteomes" id="UP000326509"/>
    </source>
</evidence>
<dbReference type="AlphaFoldDB" id="A0A5J4IX05"/>
<keyword evidence="2" id="KW-1185">Reference proteome</keyword>
<protein>
    <recommendedName>
        <fullName evidence="3">Secretion system C-terminal sorting domain-containing protein</fullName>
    </recommendedName>
</protein>
<evidence type="ECO:0008006" key="3">
    <source>
        <dbReference type="Google" id="ProtNLM"/>
    </source>
</evidence>
<comment type="caution">
    <text evidence="1">The sequence shown here is derived from an EMBL/GenBank/DDBJ whole genome shotgun (WGS) entry which is preliminary data.</text>
</comment>